<keyword evidence="2" id="KW-0067">ATP-binding</keyword>
<evidence type="ECO:0000313" key="3">
    <source>
        <dbReference type="EMBL" id="SDX06630.1"/>
    </source>
</evidence>
<dbReference type="RefSeq" id="WP_245710504.1">
    <property type="nucleotide sequence ID" value="NZ_FNMZ01000003.1"/>
</dbReference>
<dbReference type="PANTHER" id="PTHR12169">
    <property type="entry name" value="ATPASE N2B"/>
    <property type="match status" value="1"/>
</dbReference>
<name>A0A1H2YNI6_9RHOB</name>
<evidence type="ECO:0000256" key="1">
    <source>
        <dbReference type="ARBA" id="ARBA00022741"/>
    </source>
</evidence>
<dbReference type="GO" id="GO:0051301">
    <property type="term" value="P:cell division"/>
    <property type="evidence" value="ECO:0007669"/>
    <property type="project" value="UniProtKB-KW"/>
</dbReference>
<dbReference type="Pfam" id="PF03969">
    <property type="entry name" value="AFG1_ATPase"/>
    <property type="match status" value="1"/>
</dbReference>
<dbReference type="Proteomes" id="UP000199118">
    <property type="component" value="Unassembled WGS sequence"/>
</dbReference>
<organism evidence="3 4">
    <name type="scientific">Albimonas donghaensis</name>
    <dbReference type="NCBI Taxonomy" id="356660"/>
    <lineage>
        <taxon>Bacteria</taxon>
        <taxon>Pseudomonadati</taxon>
        <taxon>Pseudomonadota</taxon>
        <taxon>Alphaproteobacteria</taxon>
        <taxon>Rhodobacterales</taxon>
        <taxon>Paracoccaceae</taxon>
        <taxon>Albimonas</taxon>
    </lineage>
</organism>
<dbReference type="Gene3D" id="3.40.50.300">
    <property type="entry name" value="P-loop containing nucleotide triphosphate hydrolases"/>
    <property type="match status" value="1"/>
</dbReference>
<dbReference type="GO" id="GO:0005524">
    <property type="term" value="F:ATP binding"/>
    <property type="evidence" value="ECO:0007669"/>
    <property type="project" value="UniProtKB-KW"/>
</dbReference>
<proteinExistence type="predicted"/>
<keyword evidence="3" id="KW-0131">Cell cycle</keyword>
<dbReference type="InterPro" id="IPR005654">
    <property type="entry name" value="ATPase_AFG1-like"/>
</dbReference>
<keyword evidence="4" id="KW-1185">Reference proteome</keyword>
<dbReference type="AlphaFoldDB" id="A0A1H2YNI6"/>
<evidence type="ECO:0000313" key="4">
    <source>
        <dbReference type="Proteomes" id="UP000199118"/>
    </source>
</evidence>
<dbReference type="NCBIfam" id="NF040713">
    <property type="entry name" value="ZapE"/>
    <property type="match status" value="1"/>
</dbReference>
<dbReference type="PANTHER" id="PTHR12169:SF6">
    <property type="entry name" value="AFG1-LIKE ATPASE"/>
    <property type="match status" value="1"/>
</dbReference>
<dbReference type="GO" id="GO:0005737">
    <property type="term" value="C:cytoplasm"/>
    <property type="evidence" value="ECO:0007669"/>
    <property type="project" value="TreeGrafter"/>
</dbReference>
<keyword evidence="3" id="KW-0132">Cell division</keyword>
<dbReference type="GO" id="GO:0016887">
    <property type="term" value="F:ATP hydrolysis activity"/>
    <property type="evidence" value="ECO:0007669"/>
    <property type="project" value="InterPro"/>
</dbReference>
<dbReference type="SUPFAM" id="SSF52540">
    <property type="entry name" value="P-loop containing nucleoside triphosphate hydrolases"/>
    <property type="match status" value="1"/>
</dbReference>
<evidence type="ECO:0000256" key="2">
    <source>
        <dbReference type="ARBA" id="ARBA00022840"/>
    </source>
</evidence>
<gene>
    <name evidence="3" type="ORF">SAMN05444336_103192</name>
</gene>
<dbReference type="EMBL" id="FNMZ01000003">
    <property type="protein sequence ID" value="SDX06630.1"/>
    <property type="molecule type" value="Genomic_DNA"/>
</dbReference>
<dbReference type="STRING" id="356660.SAMN05444336_103192"/>
<dbReference type="InterPro" id="IPR027417">
    <property type="entry name" value="P-loop_NTPase"/>
</dbReference>
<keyword evidence="1" id="KW-0547">Nucleotide-binding</keyword>
<reference evidence="3 4" key="1">
    <citation type="submission" date="2016-10" db="EMBL/GenBank/DDBJ databases">
        <authorList>
            <person name="de Groot N.N."/>
        </authorList>
    </citation>
    <scope>NUCLEOTIDE SEQUENCE [LARGE SCALE GENOMIC DNA]</scope>
    <source>
        <strain evidence="3 4">DSM 17890</strain>
    </source>
</reference>
<accession>A0A1H2YNI6</accession>
<sequence length="375" mass="41918">MAPNASKTDDTPMARYRALLREGELNEDPAQRHAVEQLQLLHDRLKGYDPGQGKKVARGWFGWGRERAKQETLGGLYLYGGVGRGKSMLMDLFCDIAPVSPKRRVHFHAFMQEIHAGIKKARDAGASDPIAPVADTVAASATLLCFDEMQITDIADAMIVGRLFEALFARGVVVVTTSNRHPDDLYKDGLNRAIFLPFIEILKDKLDLHHLDGAEDHRRDRARSDRRYIAPLGPEAEAEIDRIWDHLGTGEETPLVLTFPGRTESFARHRNRALRAGFEDLCARPLGAADYLALVEAVDALVIENVPRLSRARNNEAKRFVTLVDALYEARTKLFVSAEAEPETLYLEGAGAFEFERTASRLDEMRAADWPEKAD</sequence>
<protein>
    <submittedName>
        <fullName evidence="3">Cell division protein ZapE</fullName>
    </submittedName>
</protein>